<reference evidence="2 3" key="1">
    <citation type="submission" date="2016-02" db="EMBL/GenBank/DDBJ databases">
        <title>Genome analysis of coral dinoflagellate symbionts highlights evolutionary adaptations to a symbiotic lifestyle.</title>
        <authorList>
            <person name="Aranda M."/>
            <person name="Li Y."/>
            <person name="Liew Y.J."/>
            <person name="Baumgarten S."/>
            <person name="Simakov O."/>
            <person name="Wilson M."/>
            <person name="Piel J."/>
            <person name="Ashoor H."/>
            <person name="Bougouffa S."/>
            <person name="Bajic V.B."/>
            <person name="Ryu T."/>
            <person name="Ravasi T."/>
            <person name="Bayer T."/>
            <person name="Micklem G."/>
            <person name="Kim H."/>
            <person name="Bhak J."/>
            <person name="Lajeunesse T.C."/>
            <person name="Voolstra C.R."/>
        </authorList>
    </citation>
    <scope>NUCLEOTIDE SEQUENCE [LARGE SCALE GENOMIC DNA]</scope>
    <source>
        <strain evidence="2 3">CCMP2467</strain>
    </source>
</reference>
<comment type="caution">
    <text evidence="2">The sequence shown here is derived from an EMBL/GenBank/DDBJ whole genome shotgun (WGS) entry which is preliminary data.</text>
</comment>
<evidence type="ECO:0000313" key="2">
    <source>
        <dbReference type="EMBL" id="OLP97872.1"/>
    </source>
</evidence>
<proteinExistence type="predicted"/>
<dbReference type="EMBL" id="LSRX01000417">
    <property type="protein sequence ID" value="OLP97872.1"/>
    <property type="molecule type" value="Genomic_DNA"/>
</dbReference>
<protein>
    <submittedName>
        <fullName evidence="2">Uncharacterized protein</fullName>
    </submittedName>
</protein>
<evidence type="ECO:0000256" key="1">
    <source>
        <dbReference type="SAM" id="MobiDB-lite"/>
    </source>
</evidence>
<dbReference type="Proteomes" id="UP000186817">
    <property type="component" value="Unassembled WGS sequence"/>
</dbReference>
<sequence length="356" mass="37720">MFDGSASPPGLELGQELPSVDGGGGSRKATPGKHGTGFTLDAPASKKAFRQQKLFGTPWRIRVETTEGDAWLPARWMALTDCPEARGADDFVALSLVGQGEVLRGNVQGLPEDNFQAALALEGHGFWDTSMGGMPKLLVKNAAQFVFVKKGDEFFSYDESAFMNVVFEKPPKKGVSLDEGTLDPASTTVSARRGTMLYVTSWPPERIVPASRPKSRRLAFCSHSGPMKHVLPSADSLSGTAAALDLAATAPPQQSLAPAGQHALAAASQYAVVKGTCLHTAQVCAEQGVRFATFVVESTGAWEPSASKTLQLLSPAVAARTRCDAGLLHADLLQELSVLRGSHHACAALRRWAALL</sequence>
<accession>A0A1Q9DRT0</accession>
<name>A0A1Q9DRT0_SYMMI</name>
<keyword evidence="3" id="KW-1185">Reference proteome</keyword>
<gene>
    <name evidence="2" type="ORF">AK812_SmicGene19727</name>
</gene>
<evidence type="ECO:0000313" key="3">
    <source>
        <dbReference type="Proteomes" id="UP000186817"/>
    </source>
</evidence>
<organism evidence="2 3">
    <name type="scientific">Symbiodinium microadriaticum</name>
    <name type="common">Dinoflagellate</name>
    <name type="synonym">Zooxanthella microadriatica</name>
    <dbReference type="NCBI Taxonomy" id="2951"/>
    <lineage>
        <taxon>Eukaryota</taxon>
        <taxon>Sar</taxon>
        <taxon>Alveolata</taxon>
        <taxon>Dinophyceae</taxon>
        <taxon>Suessiales</taxon>
        <taxon>Symbiodiniaceae</taxon>
        <taxon>Symbiodinium</taxon>
    </lineage>
</organism>
<feature type="region of interest" description="Disordered" evidence="1">
    <location>
        <begin position="1"/>
        <end position="42"/>
    </location>
</feature>
<dbReference type="AlphaFoldDB" id="A0A1Q9DRT0"/>
<dbReference type="OrthoDB" id="10571233at2759"/>